<dbReference type="Gene3D" id="3.40.50.2000">
    <property type="entry name" value="Glycogen Phosphorylase B"/>
    <property type="match status" value="2"/>
</dbReference>
<name>A0ABT9SL93_9FLAO</name>
<dbReference type="SUPFAM" id="SSF53756">
    <property type="entry name" value="UDP-Glycosyltransferase/glycogen phosphorylase"/>
    <property type="match status" value="1"/>
</dbReference>
<keyword evidence="3" id="KW-1185">Reference proteome</keyword>
<dbReference type="Proteomes" id="UP001235513">
    <property type="component" value="Unassembled WGS sequence"/>
</dbReference>
<dbReference type="Pfam" id="PF00534">
    <property type="entry name" value="Glycos_transf_1"/>
    <property type="match status" value="1"/>
</dbReference>
<dbReference type="EMBL" id="JAUSRL010000003">
    <property type="protein sequence ID" value="MDP9960202.1"/>
    <property type="molecule type" value="Genomic_DNA"/>
</dbReference>
<comment type="caution">
    <text evidence="2">The sequence shown here is derived from an EMBL/GenBank/DDBJ whole genome shotgun (WGS) entry which is preliminary data.</text>
</comment>
<organism evidence="2 3">
    <name type="scientific">Chryseobacterium lathyri</name>
    <dbReference type="NCBI Taxonomy" id="395933"/>
    <lineage>
        <taxon>Bacteria</taxon>
        <taxon>Pseudomonadati</taxon>
        <taxon>Bacteroidota</taxon>
        <taxon>Flavobacteriia</taxon>
        <taxon>Flavobacteriales</taxon>
        <taxon>Weeksellaceae</taxon>
        <taxon>Chryseobacterium group</taxon>
        <taxon>Chryseobacterium</taxon>
    </lineage>
</organism>
<proteinExistence type="predicted"/>
<feature type="domain" description="Glycosyl transferase family 1" evidence="1">
    <location>
        <begin position="184"/>
        <end position="360"/>
    </location>
</feature>
<dbReference type="PANTHER" id="PTHR12526:SF630">
    <property type="entry name" value="GLYCOSYLTRANSFERASE"/>
    <property type="match status" value="1"/>
</dbReference>
<protein>
    <submittedName>
        <fullName evidence="2">Glycosyltransferase involved in cell wall biosynthesis</fullName>
    </submittedName>
</protein>
<accession>A0ABT9SL93</accession>
<evidence type="ECO:0000313" key="3">
    <source>
        <dbReference type="Proteomes" id="UP001235513"/>
    </source>
</evidence>
<evidence type="ECO:0000259" key="1">
    <source>
        <dbReference type="Pfam" id="PF00534"/>
    </source>
</evidence>
<dbReference type="InterPro" id="IPR001296">
    <property type="entry name" value="Glyco_trans_1"/>
</dbReference>
<evidence type="ECO:0000313" key="2">
    <source>
        <dbReference type="EMBL" id="MDP9960202.1"/>
    </source>
</evidence>
<reference evidence="2 3" key="1">
    <citation type="submission" date="2023-07" db="EMBL/GenBank/DDBJ databases">
        <title>Sorghum-associated microbial communities from plants grown in Nebraska, USA.</title>
        <authorList>
            <person name="Schachtman D."/>
        </authorList>
    </citation>
    <scope>NUCLEOTIDE SEQUENCE [LARGE SCALE GENOMIC DNA]</scope>
    <source>
        <strain evidence="2 3">CC351</strain>
    </source>
</reference>
<sequence>MKIILIASYYFPIQDVSSLRIHSYCKAMAKKGMDIHVLMVYPALTECSDNGVFEGVKYSFLSDKKYYNGSLLNKLYFRLSGLNNIRKFIFTEKVDAVLSYHDNFLTNFFVKLFTILASIPFVIDKTEYPYGYFQMSKMRQFVERLNLSLFDGFIVISTTLKDFYSKISKNVFLLPMTIDPNRFDRVSRREDNDQYISLTFGVHNRDGLFDSIITFHKYLNKSPKKSFKLFLIGDYITLCKNFPECHAIKTYVQENELEDSVFFLGRKPIDEVPVILAGAQCLITTPTKYVSGGFPTKLGEYMLSGVPIVATKAGEILDYVTDNYDIFLCNVGDLDCMADKIIFIENDPKKAMVIGQNAINTAKFKFNADTYIEGMLEFLNSIKK</sequence>
<dbReference type="PANTHER" id="PTHR12526">
    <property type="entry name" value="GLYCOSYLTRANSFERASE"/>
    <property type="match status" value="1"/>
</dbReference>
<gene>
    <name evidence="2" type="ORF">J2T04_002086</name>
</gene>
<dbReference type="CDD" id="cd03801">
    <property type="entry name" value="GT4_PimA-like"/>
    <property type="match status" value="1"/>
</dbReference>